<gene>
    <name evidence="1" type="ORF">H3V53_32505</name>
</gene>
<dbReference type="Gene3D" id="3.50.50.60">
    <property type="entry name" value="FAD/NAD(P)-binding domain"/>
    <property type="match status" value="1"/>
</dbReference>
<dbReference type="Gene3D" id="2.40.400.10">
    <property type="entry name" value="Acetoacetate decarboxylase-like"/>
    <property type="match status" value="1"/>
</dbReference>
<dbReference type="SUPFAM" id="SSF51905">
    <property type="entry name" value="FAD/NAD(P)-binding domain"/>
    <property type="match status" value="1"/>
</dbReference>
<evidence type="ECO:0000313" key="1">
    <source>
        <dbReference type="EMBL" id="MEI6001716.1"/>
    </source>
</evidence>
<proteinExistence type="predicted"/>
<protein>
    <submittedName>
        <fullName evidence="1">NAD(P)-binding protein</fullName>
    </submittedName>
</protein>
<dbReference type="PANTHER" id="PTHR43563">
    <property type="entry name" value="AMINE OXIDASE"/>
    <property type="match status" value="1"/>
</dbReference>
<dbReference type="SUPFAM" id="SSF160104">
    <property type="entry name" value="Acetoacetate decarboxylase-like"/>
    <property type="match status" value="1"/>
</dbReference>
<dbReference type="InterPro" id="IPR036188">
    <property type="entry name" value="FAD/NAD-bd_sf"/>
</dbReference>
<dbReference type="PANTHER" id="PTHR43563:SF1">
    <property type="entry name" value="AMINE OXIDASE [FLAVIN-CONTAINING] B"/>
    <property type="match status" value="1"/>
</dbReference>
<evidence type="ECO:0000313" key="2">
    <source>
        <dbReference type="Proteomes" id="UP001386437"/>
    </source>
</evidence>
<comment type="caution">
    <text evidence="1">The sequence shown here is derived from an EMBL/GenBank/DDBJ whole genome shotgun (WGS) entry which is preliminary data.</text>
</comment>
<sequence>MKERPTYIYTNGSPLQHTPVHLNASDMHGFFIKGDLTKLQATVDETLNRVAANRIEFQVLSPYIMLTFTRVDHAQSGFPVDRDRGWGKECDIIPWILVGQVERTSGGIKLHRIFLYPSYTWVDVPTAISIGREIFGYPKNICKLIMPAPGDDPLTFELASEGWEPFSPQTQLGTKPLLEIKATNTDQAHQPLSGLFEVIREGFRILSSEPDLFALDEAGIRDLELMLLHPHIDQIFLKQFPDSTGVKAVYQAIVVCPTTVDKVHSAELIGYTYTCTLHPFDTFRLDHTLGLRLGEQPVLLPFRINMDFSVEAGEELLQATATTPQKIAVLGGGPGAMTAAFYLTEQPGWQDRYDITVYQMGWRLGGKCASGRNARFGQRIEEHGLHMWFGFYDNGFALMKKAYDALDRPPSAPLATWKDAFKPQNYIVLTEPINGSYQFWPIRVPEKPGVPGEHNEEITFEKILVTLTAWIRQWLKDLEDHLHEVAKTEARRRVADLEVIWEGVWGLAKHIPEAFHWLERRNHAFLPEELQKIRASLLERVGHLLDTDDEARHAFVSIDLAVTSLVGMHVDGVLLNGFDVINDIEYRDWLRKHGANEDYTINSAPVRGLYDLVFAYENGDVNRPNIEAGTMMRGILRIAIGYHGSFIWKMQAGMGDTVFTPLYQVLKQRGVKFQFFHKVEQLIPDDDGVGEITMTQQVALAEGVTEYDPLVNVGGLDCWPSEPNYAQIAPDEALLLKTKDINLESHWSNWAQEYNDRFQKPLPVKQLKRGVDFDKVVFGLSVGSLPHVCPKLLEKSAALKAASDNVKTVATQAYQIWLSKSLRDMGWKHFGDGGEEPILSSFSEPFDTLTPMNQLLAREAWEAEHTPLNVSYFCSPIRTPAFPAHTVTDFPATCTQQVKLSALGQLRKQVFNLWPAVATEDSFEWHILIDPTKNDGEARFDAQYWRANINPSELYVLSVVGSTKHRITSDASGFSNLYLAGDWLKTGLNAGCVEAAVMGGMQASRAISGFPQVIKGEHDD</sequence>
<reference evidence="1 2" key="1">
    <citation type="journal article" date="2022" name="Arch. Microbiol.">
        <title>Paraburkholderia bengalensis sp. nov. isolated from roots of Oryza sativa, IR64.</title>
        <authorList>
            <person name="Nag P."/>
            <person name="Mondal N."/>
            <person name="Sarkar J."/>
            <person name="Das S."/>
        </authorList>
    </citation>
    <scope>NUCLEOTIDE SEQUENCE [LARGE SCALE GENOMIC DNA]</scope>
    <source>
        <strain evidence="1 2">IR64_4_BI</strain>
    </source>
</reference>
<dbReference type="RefSeq" id="WP_336601405.1">
    <property type="nucleotide sequence ID" value="NZ_JACFYJ010000082.1"/>
</dbReference>
<keyword evidence="2" id="KW-1185">Reference proteome</keyword>
<dbReference type="EMBL" id="JACFYJ010000082">
    <property type="protein sequence ID" value="MEI6001716.1"/>
    <property type="molecule type" value="Genomic_DNA"/>
</dbReference>
<dbReference type="Pfam" id="PF13450">
    <property type="entry name" value="NAD_binding_8"/>
    <property type="match status" value="1"/>
</dbReference>
<dbReference type="InterPro" id="IPR050703">
    <property type="entry name" value="Flavin_MAO"/>
</dbReference>
<organism evidence="1 2">
    <name type="scientific">Paraburkholderia bengalensis</name>
    <dbReference type="NCBI Taxonomy" id="2747562"/>
    <lineage>
        <taxon>Bacteria</taxon>
        <taxon>Pseudomonadati</taxon>
        <taxon>Pseudomonadota</taxon>
        <taxon>Betaproteobacteria</taxon>
        <taxon>Burkholderiales</taxon>
        <taxon>Burkholderiaceae</taxon>
        <taxon>Paraburkholderia</taxon>
    </lineage>
</organism>
<dbReference type="Proteomes" id="UP001386437">
    <property type="component" value="Unassembled WGS sequence"/>
</dbReference>
<name>A0ABU8J1I0_9BURK</name>
<dbReference type="InterPro" id="IPR023375">
    <property type="entry name" value="ADC_dom_sf"/>
</dbReference>
<accession>A0ABU8J1I0</accession>